<evidence type="ECO:0000313" key="2">
    <source>
        <dbReference type="EMBL" id="KAF5367615.1"/>
    </source>
</evidence>
<dbReference type="Proteomes" id="UP000518752">
    <property type="component" value="Unassembled WGS sequence"/>
</dbReference>
<keyword evidence="1" id="KW-0472">Membrane</keyword>
<organism evidence="2 3">
    <name type="scientific">Collybiopsis confluens</name>
    <dbReference type="NCBI Taxonomy" id="2823264"/>
    <lineage>
        <taxon>Eukaryota</taxon>
        <taxon>Fungi</taxon>
        <taxon>Dikarya</taxon>
        <taxon>Basidiomycota</taxon>
        <taxon>Agaricomycotina</taxon>
        <taxon>Agaricomycetes</taxon>
        <taxon>Agaricomycetidae</taxon>
        <taxon>Agaricales</taxon>
        <taxon>Marasmiineae</taxon>
        <taxon>Omphalotaceae</taxon>
        <taxon>Collybiopsis</taxon>
    </lineage>
</organism>
<keyword evidence="3" id="KW-1185">Reference proteome</keyword>
<reference evidence="2 3" key="1">
    <citation type="journal article" date="2020" name="ISME J.">
        <title>Uncovering the hidden diversity of litter-decomposition mechanisms in mushroom-forming fungi.</title>
        <authorList>
            <person name="Floudas D."/>
            <person name="Bentzer J."/>
            <person name="Ahren D."/>
            <person name="Johansson T."/>
            <person name="Persson P."/>
            <person name="Tunlid A."/>
        </authorList>
    </citation>
    <scope>NUCLEOTIDE SEQUENCE [LARGE SCALE GENOMIC DNA]</scope>
    <source>
        <strain evidence="2 3">CBS 406.79</strain>
    </source>
</reference>
<dbReference type="OrthoDB" id="3267806at2759"/>
<keyword evidence="1" id="KW-1133">Transmembrane helix</keyword>
<proteinExistence type="predicted"/>
<evidence type="ECO:0000313" key="3">
    <source>
        <dbReference type="Proteomes" id="UP000518752"/>
    </source>
</evidence>
<feature type="transmembrane region" description="Helical" evidence="1">
    <location>
        <begin position="81"/>
        <end position="105"/>
    </location>
</feature>
<feature type="transmembrane region" description="Helical" evidence="1">
    <location>
        <begin position="42"/>
        <end position="60"/>
    </location>
</feature>
<gene>
    <name evidence="2" type="ORF">D9757_010656</name>
</gene>
<dbReference type="AlphaFoldDB" id="A0A8H5GMU4"/>
<protein>
    <submittedName>
        <fullName evidence="2">Uncharacterized protein</fullName>
    </submittedName>
</protein>
<keyword evidence="1" id="KW-0812">Transmembrane</keyword>
<evidence type="ECO:0000256" key="1">
    <source>
        <dbReference type="SAM" id="Phobius"/>
    </source>
</evidence>
<dbReference type="EMBL" id="JAACJN010000142">
    <property type="protein sequence ID" value="KAF5367615.1"/>
    <property type="molecule type" value="Genomic_DNA"/>
</dbReference>
<comment type="caution">
    <text evidence="2">The sequence shown here is derived from an EMBL/GenBank/DDBJ whole genome shotgun (WGS) entry which is preliminary data.</text>
</comment>
<accession>A0A8H5GMU4</accession>
<feature type="transmembrane region" description="Helical" evidence="1">
    <location>
        <begin position="111"/>
        <end position="130"/>
    </location>
</feature>
<sequence>MAFPCLIMVGSVVSGIMYLIQVSTTSPFLSSAANFTIIDSSVSLGLNLILTIMIVGRLFIYRHRVARNFGKSVSQDTYTGIISMLVESAALYAAFSLFFIIPFALNSSIENIAFQALSMVQIIAPFLIILRVSQGKAWSSSTARQLTLVKESGAPPSSYRPSHIQFTSRDNTTTVQASITDISMKKITGTLTASDEAHEMV</sequence>
<name>A0A8H5GMU4_9AGAR</name>